<feature type="chain" id="PRO_5024444093" description="Protein-S-isoprenylcysteine O-methyltransferase" evidence="11">
    <location>
        <begin position="17"/>
        <end position="260"/>
    </location>
</feature>
<feature type="signal peptide" evidence="11">
    <location>
        <begin position="1"/>
        <end position="16"/>
    </location>
</feature>
<keyword evidence="8" id="KW-1133">Transmembrane helix</keyword>
<name>A0A5N6QZP0_9ROSI</name>
<keyword evidence="9" id="KW-0472">Membrane</keyword>
<dbReference type="GO" id="GO:0004671">
    <property type="term" value="F:protein C-terminal S-isoprenylcysteine carboxyl O-methyltransferase activity"/>
    <property type="evidence" value="ECO:0007669"/>
    <property type="project" value="UniProtKB-EC"/>
</dbReference>
<dbReference type="EC" id="2.1.1.100" evidence="3 10"/>
<evidence type="ECO:0000313" key="13">
    <source>
        <dbReference type="Proteomes" id="UP000327013"/>
    </source>
</evidence>
<dbReference type="PROSITE" id="PS51564">
    <property type="entry name" value="SAM_ICMT"/>
    <property type="match status" value="1"/>
</dbReference>
<dbReference type="Gene3D" id="1.20.120.1630">
    <property type="match status" value="1"/>
</dbReference>
<keyword evidence="5" id="KW-0808">Transferase</keyword>
<keyword evidence="11" id="KW-0732">Signal</keyword>
<evidence type="ECO:0000256" key="2">
    <source>
        <dbReference type="ARBA" id="ARBA00009140"/>
    </source>
</evidence>
<keyword evidence="4 10" id="KW-0489">Methyltransferase</keyword>
<evidence type="ECO:0000256" key="3">
    <source>
        <dbReference type="ARBA" id="ARBA00012151"/>
    </source>
</evidence>
<sequence length="260" mass="30086">MIILSFLISLSKVVVDYSFLQLARPKFSWKEQTIDNQEMSFLQHLLSDLKIQFSVSMFYRSASFSDIFSYTAYRQLSQMFLAILFFHGSEYILALASHGRSNVTLNSLLISKNYLFAMIFSLLEYFIEIALVPGLKELWWVSNLGLGMVIIGEIIRKTAIITAGQAFTHLIRIRHEDHHKLITNGIYGFVRHPGYCGFFIWSVGTQIMLCNPVSTIAFVVVVWRFFAQRIPYEEYFLRQFFGSQYVEYAQRVPSGVPFVS</sequence>
<comment type="catalytic activity">
    <reaction evidence="10">
        <text>[protein]-C-terminal S-[(2E,6E)-farnesyl]-L-cysteine + S-adenosyl-L-methionine = [protein]-C-terminal S-[(2E,6E)-farnesyl]-L-cysteine methyl ester + S-adenosyl-L-homocysteine</text>
        <dbReference type="Rhea" id="RHEA:21672"/>
        <dbReference type="Rhea" id="RHEA-COMP:12125"/>
        <dbReference type="Rhea" id="RHEA-COMP:12126"/>
        <dbReference type="ChEBI" id="CHEBI:57856"/>
        <dbReference type="ChEBI" id="CHEBI:59789"/>
        <dbReference type="ChEBI" id="CHEBI:90510"/>
        <dbReference type="ChEBI" id="CHEBI:90511"/>
        <dbReference type="EC" id="2.1.1.100"/>
    </reaction>
</comment>
<dbReference type="Proteomes" id="UP000327013">
    <property type="component" value="Chromosome 3"/>
</dbReference>
<evidence type="ECO:0000256" key="4">
    <source>
        <dbReference type="ARBA" id="ARBA00022603"/>
    </source>
</evidence>
<dbReference type="PANTHER" id="PTHR12714:SF9">
    <property type="entry name" value="PROTEIN-S-ISOPRENYLCYSTEINE O-METHYLTRANSFERASE"/>
    <property type="match status" value="1"/>
</dbReference>
<dbReference type="EMBL" id="CM017323">
    <property type="protein sequence ID" value="KAE8023013.1"/>
    <property type="molecule type" value="Genomic_DNA"/>
</dbReference>
<proteinExistence type="inferred from homology"/>
<dbReference type="Pfam" id="PF04140">
    <property type="entry name" value="ICMT"/>
    <property type="match status" value="1"/>
</dbReference>
<evidence type="ECO:0000256" key="10">
    <source>
        <dbReference type="RuleBase" id="RU362022"/>
    </source>
</evidence>
<dbReference type="PANTHER" id="PTHR12714">
    <property type="entry name" value="PROTEIN-S ISOPRENYLCYSTEINE O-METHYLTRANSFERASE"/>
    <property type="match status" value="1"/>
</dbReference>
<organism evidence="12 13">
    <name type="scientific">Carpinus fangiana</name>
    <dbReference type="NCBI Taxonomy" id="176857"/>
    <lineage>
        <taxon>Eukaryota</taxon>
        <taxon>Viridiplantae</taxon>
        <taxon>Streptophyta</taxon>
        <taxon>Embryophyta</taxon>
        <taxon>Tracheophyta</taxon>
        <taxon>Spermatophyta</taxon>
        <taxon>Magnoliopsida</taxon>
        <taxon>eudicotyledons</taxon>
        <taxon>Gunneridae</taxon>
        <taxon>Pentapetalae</taxon>
        <taxon>rosids</taxon>
        <taxon>fabids</taxon>
        <taxon>Fagales</taxon>
        <taxon>Betulaceae</taxon>
        <taxon>Carpinus</taxon>
    </lineage>
</organism>
<evidence type="ECO:0000256" key="8">
    <source>
        <dbReference type="ARBA" id="ARBA00022989"/>
    </source>
</evidence>
<dbReference type="InterPro" id="IPR025770">
    <property type="entry name" value="PPMT_MeTrfase"/>
</dbReference>
<comment type="subcellular location">
    <subcellularLocation>
        <location evidence="10">Endoplasmic reticulum membrane</location>
        <topology evidence="10">Multi-pass membrane protein</topology>
    </subcellularLocation>
    <subcellularLocation>
        <location evidence="1">Membrane</location>
        <topology evidence="1">Multi-pass membrane protein</topology>
    </subcellularLocation>
</comment>
<comment type="cofactor">
    <cofactor evidence="10">
        <name>Zn(2+)</name>
        <dbReference type="ChEBI" id="CHEBI:29105"/>
    </cofactor>
    <text evidence="10">Divalent metal cations. Probably Zn(2+).</text>
</comment>
<evidence type="ECO:0000313" key="12">
    <source>
        <dbReference type="EMBL" id="KAE8023013.1"/>
    </source>
</evidence>
<evidence type="ECO:0000256" key="1">
    <source>
        <dbReference type="ARBA" id="ARBA00004141"/>
    </source>
</evidence>
<protein>
    <recommendedName>
        <fullName evidence="3 10">Protein-S-isoprenylcysteine O-methyltransferase</fullName>
        <ecNumber evidence="3 10">2.1.1.100</ecNumber>
    </recommendedName>
</protein>
<dbReference type="GO" id="GO:0032259">
    <property type="term" value="P:methylation"/>
    <property type="evidence" value="ECO:0007669"/>
    <property type="project" value="UniProtKB-KW"/>
</dbReference>
<evidence type="ECO:0000256" key="7">
    <source>
        <dbReference type="ARBA" id="ARBA00022692"/>
    </source>
</evidence>
<dbReference type="OrthoDB" id="422086at2759"/>
<evidence type="ECO:0000256" key="11">
    <source>
        <dbReference type="SAM" id="SignalP"/>
    </source>
</evidence>
<dbReference type="GO" id="GO:0005789">
    <property type="term" value="C:endoplasmic reticulum membrane"/>
    <property type="evidence" value="ECO:0007669"/>
    <property type="project" value="UniProtKB-SubCell"/>
</dbReference>
<evidence type="ECO:0000256" key="6">
    <source>
        <dbReference type="ARBA" id="ARBA00022691"/>
    </source>
</evidence>
<dbReference type="AlphaFoldDB" id="A0A5N6QZP0"/>
<accession>A0A5N6QZP0</accession>
<keyword evidence="13" id="KW-1185">Reference proteome</keyword>
<gene>
    <name evidence="12" type="ORF">FH972_008770</name>
</gene>
<evidence type="ECO:0000256" key="5">
    <source>
        <dbReference type="ARBA" id="ARBA00022679"/>
    </source>
</evidence>
<dbReference type="InterPro" id="IPR007269">
    <property type="entry name" value="ICMT_MeTrfase"/>
</dbReference>
<reference evidence="12 13" key="1">
    <citation type="submission" date="2019-06" db="EMBL/GenBank/DDBJ databases">
        <title>A chromosomal-level reference genome of Carpinus fangiana (Coryloideae, Betulaceae).</title>
        <authorList>
            <person name="Yang X."/>
            <person name="Wang Z."/>
            <person name="Zhang L."/>
            <person name="Hao G."/>
            <person name="Liu J."/>
            <person name="Yang Y."/>
        </authorList>
    </citation>
    <scope>NUCLEOTIDE SEQUENCE [LARGE SCALE GENOMIC DNA]</scope>
    <source>
        <strain evidence="12">Cfa_2016G</strain>
        <tissue evidence="12">Leaf</tissue>
    </source>
</reference>
<comment type="similarity">
    <text evidence="2 10">Belongs to the class VI-like SAM-binding methyltransferase superfamily. Isoprenylcysteine carboxyl methyltransferase family.</text>
</comment>
<keyword evidence="7" id="KW-0812">Transmembrane</keyword>
<keyword evidence="6 10" id="KW-0949">S-adenosyl-L-methionine</keyword>
<evidence type="ECO:0000256" key="9">
    <source>
        <dbReference type="ARBA" id="ARBA00023136"/>
    </source>
</evidence>
<keyword evidence="10" id="KW-0256">Endoplasmic reticulum</keyword>